<accession>A0A2K1QHY8</accession>
<dbReference type="InParanoid" id="A0A2K1QHY8"/>
<feature type="transmembrane region" description="Helical" evidence="1">
    <location>
        <begin position="78"/>
        <end position="100"/>
    </location>
</feature>
<dbReference type="STRING" id="2082308.A0A2K1QHY8"/>
<organism evidence="2 3">
    <name type="scientific">Sphaceloma murrayae</name>
    <dbReference type="NCBI Taxonomy" id="2082308"/>
    <lineage>
        <taxon>Eukaryota</taxon>
        <taxon>Fungi</taxon>
        <taxon>Dikarya</taxon>
        <taxon>Ascomycota</taxon>
        <taxon>Pezizomycotina</taxon>
        <taxon>Dothideomycetes</taxon>
        <taxon>Dothideomycetidae</taxon>
        <taxon>Myriangiales</taxon>
        <taxon>Elsinoaceae</taxon>
        <taxon>Sphaceloma</taxon>
    </lineage>
</organism>
<gene>
    <name evidence="2" type="ORF">CAC42_2003</name>
</gene>
<dbReference type="AlphaFoldDB" id="A0A2K1QHY8"/>
<feature type="transmembrane region" description="Helical" evidence="1">
    <location>
        <begin position="106"/>
        <end position="128"/>
    </location>
</feature>
<comment type="caution">
    <text evidence="2">The sequence shown here is derived from an EMBL/GenBank/DDBJ whole genome shotgun (WGS) entry which is preliminary data.</text>
</comment>
<reference evidence="2 3" key="1">
    <citation type="submission" date="2017-06" db="EMBL/GenBank/DDBJ databases">
        <title>Draft genome sequence of a variant of Elsinoe murrayae.</title>
        <authorList>
            <person name="Cheng Q."/>
        </authorList>
    </citation>
    <scope>NUCLEOTIDE SEQUENCE [LARGE SCALE GENOMIC DNA]</scope>
    <source>
        <strain evidence="2 3">CQ-2017a</strain>
    </source>
</reference>
<feature type="transmembrane region" description="Helical" evidence="1">
    <location>
        <begin position="7"/>
        <end position="27"/>
    </location>
</feature>
<dbReference type="Proteomes" id="UP000243797">
    <property type="component" value="Unassembled WGS sequence"/>
</dbReference>
<evidence type="ECO:0000313" key="2">
    <source>
        <dbReference type="EMBL" id="PNS14774.1"/>
    </source>
</evidence>
<dbReference type="EMBL" id="NKHZ01000081">
    <property type="protein sequence ID" value="PNS14774.1"/>
    <property type="molecule type" value="Genomic_DNA"/>
</dbReference>
<name>A0A2K1QHY8_9PEZI</name>
<protein>
    <submittedName>
        <fullName evidence="2">Uncharacterized protein</fullName>
    </submittedName>
</protein>
<keyword evidence="3" id="KW-1185">Reference proteome</keyword>
<evidence type="ECO:0000313" key="3">
    <source>
        <dbReference type="Proteomes" id="UP000243797"/>
    </source>
</evidence>
<sequence>MPSPFRTALLVESLGNILGGLGLLFTPSLQLSFILRSSSSITPLSTSLAQMLGCVTLALAVPLLVAYPDTPNGVANRWGAYATLGLGEALLVPTLIGWWAKGGGPFSDVFLLGGAGVLGVIFGGRMFVLGVRPDMMAAEKGKGA</sequence>
<proteinExistence type="predicted"/>
<evidence type="ECO:0000256" key="1">
    <source>
        <dbReference type="SAM" id="Phobius"/>
    </source>
</evidence>
<keyword evidence="1" id="KW-0472">Membrane</keyword>
<feature type="transmembrane region" description="Helical" evidence="1">
    <location>
        <begin position="47"/>
        <end position="66"/>
    </location>
</feature>
<keyword evidence="1" id="KW-0812">Transmembrane</keyword>
<keyword evidence="1" id="KW-1133">Transmembrane helix</keyword>